<dbReference type="AlphaFoldDB" id="A0A5S4H9X9"/>
<keyword evidence="3" id="KW-1185">Reference proteome</keyword>
<name>A0A5S4H9X9_9ACTN</name>
<keyword evidence="1" id="KW-0472">Membrane</keyword>
<dbReference type="EMBL" id="VCKZ01000019">
    <property type="protein sequence ID" value="TMR41561.1"/>
    <property type="molecule type" value="Genomic_DNA"/>
</dbReference>
<dbReference type="RefSeq" id="WP_138634771.1">
    <property type="nucleotide sequence ID" value="NZ_VCKZ01000019.1"/>
</dbReference>
<evidence type="ECO:0000313" key="3">
    <source>
        <dbReference type="Proteomes" id="UP000305238"/>
    </source>
</evidence>
<keyword evidence="1" id="KW-0812">Transmembrane</keyword>
<evidence type="ECO:0000313" key="2">
    <source>
        <dbReference type="EMBL" id="TMR41561.1"/>
    </source>
</evidence>
<accession>A0A5S4H9X9</accession>
<evidence type="ECO:0000256" key="1">
    <source>
        <dbReference type="SAM" id="Phobius"/>
    </source>
</evidence>
<sequence length="180" mass="18889">MTTIARPVPVWADRVAHLVPLTVLPSGLWRIALGLGVPMGFAEGGEMADFPHPIGTPYVFALSVVCELFALLAFGLVRPWGEVFPRWFPLVGGRRVPVPFAVGAATLGAAAVTALGLVGASGWTDAMADSDSPHGFAGAVMTAAYAPFLAWGPLLAVLTVHYYRRRTVPAAGRLSGQLGR</sequence>
<feature type="transmembrane region" description="Helical" evidence="1">
    <location>
        <begin position="143"/>
        <end position="163"/>
    </location>
</feature>
<protein>
    <submittedName>
        <fullName evidence="2">Uncharacterized protein</fullName>
    </submittedName>
</protein>
<proteinExistence type="predicted"/>
<feature type="transmembrane region" description="Helical" evidence="1">
    <location>
        <begin position="58"/>
        <end position="77"/>
    </location>
</feature>
<organism evidence="2 3">
    <name type="scientific">Actinomadura geliboluensis</name>
    <dbReference type="NCBI Taxonomy" id="882440"/>
    <lineage>
        <taxon>Bacteria</taxon>
        <taxon>Bacillati</taxon>
        <taxon>Actinomycetota</taxon>
        <taxon>Actinomycetes</taxon>
        <taxon>Streptosporangiales</taxon>
        <taxon>Thermomonosporaceae</taxon>
        <taxon>Actinomadura</taxon>
    </lineage>
</organism>
<feature type="transmembrane region" description="Helical" evidence="1">
    <location>
        <begin position="98"/>
        <end position="123"/>
    </location>
</feature>
<dbReference type="Proteomes" id="UP000305238">
    <property type="component" value="Unassembled WGS sequence"/>
</dbReference>
<comment type="caution">
    <text evidence="2">The sequence shown here is derived from an EMBL/GenBank/DDBJ whole genome shotgun (WGS) entry which is preliminary data.</text>
</comment>
<gene>
    <name evidence="2" type="ORF">ETD96_05010</name>
</gene>
<reference evidence="2 3" key="1">
    <citation type="submission" date="2019-05" db="EMBL/GenBank/DDBJ databases">
        <title>Draft genome sequence of Actinomadura geliboluensis A8036.</title>
        <authorList>
            <person name="Saricaoglu S."/>
            <person name="Isik K."/>
        </authorList>
    </citation>
    <scope>NUCLEOTIDE SEQUENCE [LARGE SCALE GENOMIC DNA]</scope>
    <source>
        <strain evidence="2 3">A8036</strain>
    </source>
</reference>
<dbReference type="OrthoDB" id="2717873at2"/>
<keyword evidence="1" id="KW-1133">Transmembrane helix</keyword>